<evidence type="ECO:0000313" key="2">
    <source>
        <dbReference type="Proteomes" id="UP000612456"/>
    </source>
</evidence>
<reference evidence="1" key="2">
    <citation type="submission" date="2020-09" db="EMBL/GenBank/DDBJ databases">
        <authorList>
            <person name="Sun Q."/>
            <person name="Zhou Y."/>
        </authorList>
    </citation>
    <scope>NUCLEOTIDE SEQUENCE</scope>
    <source>
        <strain evidence="1">CGMCC 1.15178</strain>
    </source>
</reference>
<dbReference type="PANTHER" id="PTHR40050">
    <property type="entry name" value="INNER SPORE COAT PROTEIN H"/>
    <property type="match status" value="1"/>
</dbReference>
<organism evidence="1 2">
    <name type="scientific">Paenibacillus nasutitermitis</name>
    <dbReference type="NCBI Taxonomy" id="1652958"/>
    <lineage>
        <taxon>Bacteria</taxon>
        <taxon>Bacillati</taxon>
        <taxon>Bacillota</taxon>
        <taxon>Bacilli</taxon>
        <taxon>Bacillales</taxon>
        <taxon>Paenibacillaceae</taxon>
        <taxon>Paenibacillus</taxon>
    </lineage>
</organism>
<gene>
    <name evidence="1" type="primary">cotH</name>
    <name evidence="1" type="ORF">GCM10010911_03180</name>
</gene>
<dbReference type="Proteomes" id="UP000612456">
    <property type="component" value="Unassembled WGS sequence"/>
</dbReference>
<dbReference type="RefSeq" id="WP_188988469.1">
    <property type="nucleotide sequence ID" value="NZ_BMHP01000001.1"/>
</dbReference>
<keyword evidence="1" id="KW-0167">Capsid protein</keyword>
<dbReference type="Pfam" id="PF08757">
    <property type="entry name" value="CotH"/>
    <property type="match status" value="1"/>
</dbReference>
<comment type="caution">
    <text evidence="1">The sequence shown here is derived from an EMBL/GenBank/DDBJ whole genome shotgun (WGS) entry which is preliminary data.</text>
</comment>
<keyword evidence="1" id="KW-0946">Virion</keyword>
<name>A0A916YK17_9BACL</name>
<proteinExistence type="predicted"/>
<dbReference type="PANTHER" id="PTHR40050:SF1">
    <property type="entry name" value="INNER SPORE COAT PROTEIN H"/>
    <property type="match status" value="1"/>
</dbReference>
<accession>A0A916YK17</accession>
<protein>
    <submittedName>
        <fullName evidence="1">Spore coat protein H</fullName>
    </submittedName>
</protein>
<sequence length="357" mass="41938">MSPGELPTRKITIEEADLAILRSDVWSMGFVPVKLEMEGQIYDARLGYRGGHTRNYPKKSYEVVYGNNQTLHWNAEFDDPSMLRNMFSFHFFNMIGVPSPHTRHFLLEWNGQPHGVYLELEAVNQTFFQTRGIRSRALIYAVNDHANFSELDPDTKMKKLWLLSGYHVMKGNKMTPVRLKRFLKGINRPADNKLRTFIGKRLDIRNYLKWLAGAVLTGNYDGFDQNYALYEHVPSGKYRIIPWDYEGTWGRNCYGKLCGSDLVSVKGYNVLTRKVLSYRSCREDYRRILTRLLADQFTMKRLDPILIQMHERLLPAIRDDFTRKSPFATFLEEPEVFRTYIKERRLIVKDVLRSWKA</sequence>
<dbReference type="InterPro" id="IPR014867">
    <property type="entry name" value="Spore_coat_CotH_CotH2/3/7"/>
</dbReference>
<dbReference type="AlphaFoldDB" id="A0A916YK17"/>
<dbReference type="EMBL" id="BMHP01000001">
    <property type="protein sequence ID" value="GGD49011.1"/>
    <property type="molecule type" value="Genomic_DNA"/>
</dbReference>
<reference evidence="1" key="1">
    <citation type="journal article" date="2014" name="Int. J. Syst. Evol. Microbiol.">
        <title>Complete genome sequence of Corynebacterium casei LMG S-19264T (=DSM 44701T), isolated from a smear-ripened cheese.</title>
        <authorList>
            <consortium name="US DOE Joint Genome Institute (JGI-PGF)"/>
            <person name="Walter F."/>
            <person name="Albersmeier A."/>
            <person name="Kalinowski J."/>
            <person name="Ruckert C."/>
        </authorList>
    </citation>
    <scope>NUCLEOTIDE SEQUENCE</scope>
    <source>
        <strain evidence="1">CGMCC 1.15178</strain>
    </source>
</reference>
<evidence type="ECO:0000313" key="1">
    <source>
        <dbReference type="EMBL" id="GGD49011.1"/>
    </source>
</evidence>
<keyword evidence="2" id="KW-1185">Reference proteome</keyword>